<dbReference type="InterPro" id="IPR001471">
    <property type="entry name" value="AP2/ERF_dom"/>
</dbReference>
<reference evidence="9" key="1">
    <citation type="submission" date="2023-04" db="EMBL/GenBank/DDBJ databases">
        <authorList>
            <person name="Vijverberg K."/>
            <person name="Xiong W."/>
            <person name="Schranz E."/>
        </authorList>
    </citation>
    <scope>NUCLEOTIDE SEQUENCE</scope>
</reference>
<dbReference type="GO" id="GO:0009873">
    <property type="term" value="P:ethylene-activated signaling pathway"/>
    <property type="evidence" value="ECO:0007669"/>
    <property type="project" value="InterPro"/>
</dbReference>
<name>A0AA35ZI96_LACSI</name>
<keyword evidence="6" id="KW-0539">Nucleus</keyword>
<dbReference type="AlphaFoldDB" id="A0AA35ZI96"/>
<dbReference type="PROSITE" id="PS51032">
    <property type="entry name" value="AP2_ERF"/>
    <property type="match status" value="1"/>
</dbReference>
<dbReference type="PRINTS" id="PR00367">
    <property type="entry name" value="ETHRSPELEMNT"/>
</dbReference>
<dbReference type="Gene3D" id="3.30.730.10">
    <property type="entry name" value="AP2/ERF domain"/>
    <property type="match status" value="1"/>
</dbReference>
<evidence type="ECO:0000256" key="2">
    <source>
        <dbReference type="ARBA" id="ARBA00022821"/>
    </source>
</evidence>
<feature type="domain" description="AP2/ERF" evidence="8">
    <location>
        <begin position="192"/>
        <end position="250"/>
    </location>
</feature>
<organism evidence="9 10">
    <name type="scientific">Lactuca saligna</name>
    <name type="common">Willowleaf lettuce</name>
    <dbReference type="NCBI Taxonomy" id="75948"/>
    <lineage>
        <taxon>Eukaryota</taxon>
        <taxon>Viridiplantae</taxon>
        <taxon>Streptophyta</taxon>
        <taxon>Embryophyta</taxon>
        <taxon>Tracheophyta</taxon>
        <taxon>Spermatophyta</taxon>
        <taxon>Magnoliopsida</taxon>
        <taxon>eudicotyledons</taxon>
        <taxon>Gunneridae</taxon>
        <taxon>Pentapetalae</taxon>
        <taxon>asterids</taxon>
        <taxon>campanulids</taxon>
        <taxon>Asterales</taxon>
        <taxon>Asteraceae</taxon>
        <taxon>Cichorioideae</taxon>
        <taxon>Cichorieae</taxon>
        <taxon>Lactucinae</taxon>
        <taxon>Lactuca</taxon>
    </lineage>
</organism>
<dbReference type="PANTHER" id="PTHR31190:SF250">
    <property type="entry name" value="TRANSCRIPTION FACTOR AP2-EREBP FAMILY"/>
    <property type="match status" value="1"/>
</dbReference>
<dbReference type="FunFam" id="3.30.730.10:FF:000001">
    <property type="entry name" value="Ethylene-responsive transcription factor 2"/>
    <property type="match status" value="1"/>
</dbReference>
<protein>
    <recommendedName>
        <fullName evidence="8">AP2/ERF domain-containing protein</fullName>
    </recommendedName>
</protein>
<dbReference type="GO" id="GO:0005634">
    <property type="term" value="C:nucleus"/>
    <property type="evidence" value="ECO:0007669"/>
    <property type="project" value="UniProtKB-SubCell"/>
</dbReference>
<dbReference type="SMART" id="SM00380">
    <property type="entry name" value="AP2"/>
    <property type="match status" value="1"/>
</dbReference>
<feature type="compositionally biased region" description="Polar residues" evidence="7">
    <location>
        <begin position="251"/>
        <end position="262"/>
    </location>
</feature>
<dbReference type="SUPFAM" id="SSF54171">
    <property type="entry name" value="DNA-binding domain"/>
    <property type="match status" value="1"/>
</dbReference>
<keyword evidence="2" id="KW-0611">Plant defense</keyword>
<dbReference type="GO" id="GO:0006952">
    <property type="term" value="P:defense response"/>
    <property type="evidence" value="ECO:0007669"/>
    <property type="project" value="UniProtKB-KW"/>
</dbReference>
<proteinExistence type="predicted"/>
<feature type="compositionally biased region" description="Basic residues" evidence="7">
    <location>
        <begin position="285"/>
        <end position="294"/>
    </location>
</feature>
<dbReference type="PANTHER" id="PTHR31190">
    <property type="entry name" value="DNA-BINDING DOMAIN"/>
    <property type="match status" value="1"/>
</dbReference>
<accession>A0AA35ZI96</accession>
<feature type="region of interest" description="Disordered" evidence="7">
    <location>
        <begin position="249"/>
        <end position="294"/>
    </location>
</feature>
<comment type="subcellular location">
    <subcellularLocation>
        <location evidence="1">Nucleus</location>
    </subcellularLocation>
</comment>
<evidence type="ECO:0000256" key="5">
    <source>
        <dbReference type="ARBA" id="ARBA00023163"/>
    </source>
</evidence>
<evidence type="ECO:0000256" key="3">
    <source>
        <dbReference type="ARBA" id="ARBA00023015"/>
    </source>
</evidence>
<evidence type="ECO:0000256" key="4">
    <source>
        <dbReference type="ARBA" id="ARBA00023125"/>
    </source>
</evidence>
<evidence type="ECO:0000256" key="7">
    <source>
        <dbReference type="SAM" id="MobiDB-lite"/>
    </source>
</evidence>
<keyword evidence="4" id="KW-0238">DNA-binding</keyword>
<evidence type="ECO:0000256" key="1">
    <source>
        <dbReference type="ARBA" id="ARBA00004123"/>
    </source>
</evidence>
<evidence type="ECO:0000313" key="9">
    <source>
        <dbReference type="EMBL" id="CAI9293115.1"/>
    </source>
</evidence>
<dbReference type="GO" id="GO:0003700">
    <property type="term" value="F:DNA-binding transcription factor activity"/>
    <property type="evidence" value="ECO:0007669"/>
    <property type="project" value="InterPro"/>
</dbReference>
<keyword evidence="5" id="KW-0804">Transcription</keyword>
<evidence type="ECO:0000256" key="6">
    <source>
        <dbReference type="ARBA" id="ARBA00023242"/>
    </source>
</evidence>
<dbReference type="InterPro" id="IPR036955">
    <property type="entry name" value="AP2/ERF_dom_sf"/>
</dbReference>
<evidence type="ECO:0000313" key="10">
    <source>
        <dbReference type="Proteomes" id="UP001177003"/>
    </source>
</evidence>
<dbReference type="EMBL" id="OX465083">
    <property type="protein sequence ID" value="CAI9293115.1"/>
    <property type="molecule type" value="Genomic_DNA"/>
</dbReference>
<sequence>MNEEVNFDFSLLESVNNYLVDNHFLSGFLHSDSNDFSIPTISEESSINIAAEISSIFAANSSSGKVCSRSSSFLIDDTIGPLPNFDDFEILTSSDIFPAPSSSTSGNEIPDISADIPAVGSDLSGTCLPPMEESALCMTLNWDFTTGNVVAFGEKIFSGEENHQSPPCVNEYNSDGVKNFEAPPIASLHERRYRGVRRRPWGKFTAEMRNPEKKGSRLWLGTYETPEEAAMAYDRAAFKHRGSHALLNFPHLTQSHNENPQRYITKKRSSSSTSSSSLDFTTKSNLKKSKSLGV</sequence>
<dbReference type="CDD" id="cd00018">
    <property type="entry name" value="AP2"/>
    <property type="match status" value="1"/>
</dbReference>
<keyword evidence="3" id="KW-0805">Transcription regulation</keyword>
<dbReference type="Proteomes" id="UP001177003">
    <property type="component" value="Chromosome 7"/>
</dbReference>
<dbReference type="InterPro" id="IPR044808">
    <property type="entry name" value="ERF_plant"/>
</dbReference>
<evidence type="ECO:0000259" key="8">
    <source>
        <dbReference type="PROSITE" id="PS51032"/>
    </source>
</evidence>
<keyword evidence="10" id="KW-1185">Reference proteome</keyword>
<dbReference type="Pfam" id="PF00847">
    <property type="entry name" value="AP2"/>
    <property type="match status" value="1"/>
</dbReference>
<dbReference type="GO" id="GO:0003677">
    <property type="term" value="F:DNA binding"/>
    <property type="evidence" value="ECO:0007669"/>
    <property type="project" value="UniProtKB-KW"/>
</dbReference>
<dbReference type="InterPro" id="IPR016177">
    <property type="entry name" value="DNA-bd_dom_sf"/>
</dbReference>
<gene>
    <name evidence="9" type="ORF">LSALG_LOCUS32147</name>
</gene>